<dbReference type="InterPro" id="IPR052396">
    <property type="entry name" value="Meiotic_Drive_Suppr_Kinase"/>
</dbReference>
<dbReference type="EMBL" id="JABBWE010000002">
    <property type="protein sequence ID" value="KAG1806289.1"/>
    <property type="molecule type" value="Genomic_DNA"/>
</dbReference>
<accession>A0A9P7DY15</accession>
<dbReference type="SUPFAM" id="SSF56112">
    <property type="entry name" value="Protein kinase-like (PK-like)"/>
    <property type="match status" value="1"/>
</dbReference>
<protein>
    <recommendedName>
        <fullName evidence="3">Alpha-galactosidase A</fullName>
    </recommendedName>
</protein>
<dbReference type="InterPro" id="IPR011009">
    <property type="entry name" value="Kinase-like_dom_sf"/>
</dbReference>
<comment type="caution">
    <text evidence="1">The sequence shown here is derived from an EMBL/GenBank/DDBJ whole genome shotgun (WGS) entry which is preliminary data.</text>
</comment>
<evidence type="ECO:0000313" key="2">
    <source>
        <dbReference type="Proteomes" id="UP000719766"/>
    </source>
</evidence>
<organism evidence="1 2">
    <name type="scientific">Suillus plorans</name>
    <dbReference type="NCBI Taxonomy" id="116603"/>
    <lineage>
        <taxon>Eukaryota</taxon>
        <taxon>Fungi</taxon>
        <taxon>Dikarya</taxon>
        <taxon>Basidiomycota</taxon>
        <taxon>Agaricomycotina</taxon>
        <taxon>Agaricomycetes</taxon>
        <taxon>Agaricomycetidae</taxon>
        <taxon>Boletales</taxon>
        <taxon>Suillineae</taxon>
        <taxon>Suillaceae</taxon>
        <taxon>Suillus</taxon>
    </lineage>
</organism>
<dbReference type="GeneID" id="64595090"/>
<dbReference type="OrthoDB" id="2687876at2759"/>
<keyword evidence="2" id="KW-1185">Reference proteome</keyword>
<evidence type="ECO:0008006" key="3">
    <source>
        <dbReference type="Google" id="ProtNLM"/>
    </source>
</evidence>
<dbReference type="AlphaFoldDB" id="A0A9P7DY15"/>
<proteinExistence type="predicted"/>
<gene>
    <name evidence="1" type="ORF">HD556DRAFT_1320998</name>
</gene>
<dbReference type="PANTHER" id="PTHR37171">
    <property type="entry name" value="SERINE/THREONINE-PROTEIN KINASE YRZF-RELATED"/>
    <property type="match status" value="1"/>
</dbReference>
<name>A0A9P7DY15_9AGAM</name>
<dbReference type="Proteomes" id="UP000719766">
    <property type="component" value="Unassembled WGS sequence"/>
</dbReference>
<sequence>MTHADLVTSTLDMEVFSMDVDTLHPNVEESLYRLRVGSQVKYITIEPGTFPSDFLPFPMDLLPLLPHLPPGNWVEARVARDSNGNPTAQPTNTTLPEVREQWHFNRVDALSLPLVQIMTPRVRVVQYASRPVVAKITRFDFEIPRMERETAAYRAIKGCGVGPEFLGHIVEGDRVIGFLIEQLHGRPAGPEDLQGCRDVLQRLHELNIIHGDPNKHNFVVASDGTVTLIDFENAMLCRSAEQKDEELATLPAQLSETTGRGGVALTHLAY</sequence>
<dbReference type="PANTHER" id="PTHR37171:SF1">
    <property type="entry name" value="SERINE_THREONINE-PROTEIN KINASE YRZF-RELATED"/>
    <property type="match status" value="1"/>
</dbReference>
<dbReference type="Gene3D" id="1.10.510.10">
    <property type="entry name" value="Transferase(Phosphotransferase) domain 1"/>
    <property type="match status" value="1"/>
</dbReference>
<reference evidence="1" key="1">
    <citation type="journal article" date="2020" name="New Phytol.">
        <title>Comparative genomics reveals dynamic genome evolution in host specialist ectomycorrhizal fungi.</title>
        <authorList>
            <person name="Lofgren L.A."/>
            <person name="Nguyen N.H."/>
            <person name="Vilgalys R."/>
            <person name="Ruytinx J."/>
            <person name="Liao H.L."/>
            <person name="Branco S."/>
            <person name="Kuo A."/>
            <person name="LaButti K."/>
            <person name="Lipzen A."/>
            <person name="Andreopoulos W."/>
            <person name="Pangilinan J."/>
            <person name="Riley R."/>
            <person name="Hundley H."/>
            <person name="Na H."/>
            <person name="Barry K."/>
            <person name="Grigoriev I.V."/>
            <person name="Stajich J.E."/>
            <person name="Kennedy P.G."/>
        </authorList>
    </citation>
    <scope>NUCLEOTIDE SEQUENCE</scope>
    <source>
        <strain evidence="1">S12</strain>
    </source>
</reference>
<dbReference type="RefSeq" id="XP_041166760.1">
    <property type="nucleotide sequence ID" value="XM_041301326.1"/>
</dbReference>
<evidence type="ECO:0000313" key="1">
    <source>
        <dbReference type="EMBL" id="KAG1806289.1"/>
    </source>
</evidence>